<proteinExistence type="predicted"/>
<keyword evidence="2" id="KW-1185">Reference proteome</keyword>
<protein>
    <submittedName>
        <fullName evidence="1">Uncharacterized protein</fullName>
    </submittedName>
</protein>
<reference evidence="1 2" key="1">
    <citation type="submission" date="2023-08" db="EMBL/GenBank/DDBJ databases">
        <authorList>
            <person name="Park J.-S."/>
        </authorList>
    </citation>
    <scope>NUCLEOTIDE SEQUENCE [LARGE SCALE GENOMIC DNA]</scope>
    <source>
        <strain evidence="1 2">2205SS18-9</strain>
    </source>
</reference>
<dbReference type="EMBL" id="JAVAMP010000054">
    <property type="protein sequence ID" value="MDP5277269.1"/>
    <property type="molecule type" value="Genomic_DNA"/>
</dbReference>
<accession>A0ABT9J6Q3</accession>
<dbReference type="Proteomes" id="UP001231941">
    <property type="component" value="Unassembled WGS sequence"/>
</dbReference>
<sequence length="48" mass="5944">MCEWNGGCFCHWTEEMNNDFLDVKYEEYVAETENPMSFDEWFDSWYKS</sequence>
<gene>
    <name evidence="1" type="ORF">Q5Y73_24620</name>
</gene>
<comment type="caution">
    <text evidence="1">The sequence shown here is derived from an EMBL/GenBank/DDBJ whole genome shotgun (WGS) entry which is preliminary data.</text>
</comment>
<organism evidence="1 2">
    <name type="scientific">Chengkuizengella axinellae</name>
    <dbReference type="NCBI Taxonomy" id="3064388"/>
    <lineage>
        <taxon>Bacteria</taxon>
        <taxon>Bacillati</taxon>
        <taxon>Bacillota</taxon>
        <taxon>Bacilli</taxon>
        <taxon>Bacillales</taxon>
        <taxon>Paenibacillaceae</taxon>
        <taxon>Chengkuizengella</taxon>
    </lineage>
</organism>
<name>A0ABT9J6Q3_9BACL</name>
<evidence type="ECO:0000313" key="2">
    <source>
        <dbReference type="Proteomes" id="UP001231941"/>
    </source>
</evidence>
<dbReference type="RefSeq" id="WP_305994568.1">
    <property type="nucleotide sequence ID" value="NZ_JAVAMP010000054.1"/>
</dbReference>
<evidence type="ECO:0000313" key="1">
    <source>
        <dbReference type="EMBL" id="MDP5277269.1"/>
    </source>
</evidence>